<name>A0ABS8NK07_9BACT</name>
<comment type="caution">
    <text evidence="1">The sequence shown here is derived from an EMBL/GenBank/DDBJ whole genome shotgun (WGS) entry which is preliminary data.</text>
</comment>
<dbReference type="EMBL" id="JAJKFW010000025">
    <property type="protein sequence ID" value="MCC9643875.1"/>
    <property type="molecule type" value="Genomic_DNA"/>
</dbReference>
<dbReference type="PANTHER" id="PTHR10151">
    <property type="entry name" value="ECTONUCLEOTIDE PYROPHOSPHATASE/PHOSPHODIESTERASE"/>
    <property type="match status" value="1"/>
</dbReference>
<gene>
    <name evidence="1" type="ORF">LOC71_16435</name>
</gene>
<dbReference type="InterPro" id="IPR002591">
    <property type="entry name" value="Phosphodiest/P_Trfase"/>
</dbReference>
<protein>
    <submittedName>
        <fullName evidence="1">Alkaline phosphatase family protein</fullName>
    </submittedName>
</protein>
<dbReference type="Proteomes" id="UP001430306">
    <property type="component" value="Unassembled WGS sequence"/>
</dbReference>
<dbReference type="InterPro" id="IPR017850">
    <property type="entry name" value="Alkaline_phosphatase_core_sf"/>
</dbReference>
<organism evidence="1 2">
    <name type="scientific">Rhodopirellula halodulae</name>
    <dbReference type="NCBI Taxonomy" id="2894198"/>
    <lineage>
        <taxon>Bacteria</taxon>
        <taxon>Pseudomonadati</taxon>
        <taxon>Planctomycetota</taxon>
        <taxon>Planctomycetia</taxon>
        <taxon>Pirellulales</taxon>
        <taxon>Pirellulaceae</taxon>
        <taxon>Rhodopirellula</taxon>
    </lineage>
</organism>
<dbReference type="PANTHER" id="PTHR10151:SF120">
    <property type="entry name" value="BIS(5'-ADENOSYL)-TRIPHOSPHATASE"/>
    <property type="match status" value="1"/>
</dbReference>
<keyword evidence="2" id="KW-1185">Reference proteome</keyword>
<evidence type="ECO:0000313" key="1">
    <source>
        <dbReference type="EMBL" id="MCC9643875.1"/>
    </source>
</evidence>
<dbReference type="SUPFAM" id="SSF53649">
    <property type="entry name" value="Alkaline phosphatase-like"/>
    <property type="match status" value="1"/>
</dbReference>
<proteinExistence type="predicted"/>
<reference evidence="1" key="1">
    <citation type="submission" date="2021-11" db="EMBL/GenBank/DDBJ databases">
        <title>Genome sequence.</title>
        <authorList>
            <person name="Sun Q."/>
        </authorList>
    </citation>
    <scope>NUCLEOTIDE SEQUENCE</scope>
    <source>
        <strain evidence="1">JC740</strain>
    </source>
</reference>
<sequence>MSCVLLSQPVCQRGERGSRVHASTLVKPSDRRRSWLILSWLFLVSCGATLQAKQPKVLMIGIDGLRRDGFVAANTPHLDALADRGTLCLDARVTSDAVPQSDTVSGPGWTTFLTGVWADRHGVTDNSFRGRNTETGPHGFALAKLGQPEVRTSSYLCWTPLRDHVTTDADIDVVVTPGESDSVSSAWKRADQSLAWSAVPTLANDHSDWTFVYFGSVDETGHGHGFHPSVPEYLAAIENVDRLVGELMDAVHRRPTYDSEDWLVLVSTDHGGEGTGHGGGRENVNVYTVPMIVSGDAANPGTIVPREEGSAPPATVDLVPLALHHLGISIDPAWKLAGSVDGWLKTTADAR</sequence>
<evidence type="ECO:0000313" key="2">
    <source>
        <dbReference type="Proteomes" id="UP001430306"/>
    </source>
</evidence>
<dbReference type="RefSeq" id="WP_230274830.1">
    <property type="nucleotide sequence ID" value="NZ_JAJKFW010000025.1"/>
</dbReference>
<accession>A0ABS8NK07</accession>
<dbReference type="Pfam" id="PF01663">
    <property type="entry name" value="Phosphodiest"/>
    <property type="match status" value="1"/>
</dbReference>
<dbReference type="Gene3D" id="3.40.720.10">
    <property type="entry name" value="Alkaline Phosphatase, subunit A"/>
    <property type="match status" value="1"/>
</dbReference>